<dbReference type="PANTHER" id="PTHR42776">
    <property type="entry name" value="SERINE PEPTIDASE S9 FAMILY MEMBER"/>
    <property type="match status" value="1"/>
</dbReference>
<reference evidence="5" key="1">
    <citation type="submission" date="2017-02" db="UniProtKB">
        <authorList>
            <consortium name="WormBaseParasite"/>
        </authorList>
    </citation>
    <scope>IDENTIFICATION</scope>
</reference>
<dbReference type="AlphaFoldDB" id="A0A0M3KCS7"/>
<dbReference type="WBParaSite" id="ASIM_0001877901-mRNA-1">
    <property type="protein sequence ID" value="ASIM_0001877901-mRNA-1"/>
    <property type="gene ID" value="ASIM_0001877901"/>
</dbReference>
<dbReference type="SUPFAM" id="SSF53474">
    <property type="entry name" value="alpha/beta-Hydrolases"/>
    <property type="match status" value="1"/>
</dbReference>
<accession>A0A0M3KCS7</accession>
<dbReference type="InterPro" id="IPR029058">
    <property type="entry name" value="AB_hydrolase_fold"/>
</dbReference>
<dbReference type="EMBL" id="UYRR01035134">
    <property type="protein sequence ID" value="VDK63671.1"/>
    <property type="molecule type" value="Genomic_DNA"/>
</dbReference>
<dbReference type="PANTHER" id="PTHR42776:SF27">
    <property type="entry name" value="DIPEPTIDYL PEPTIDASE FAMILY MEMBER 6"/>
    <property type="match status" value="1"/>
</dbReference>
<keyword evidence="4" id="KW-1185">Reference proteome</keyword>
<sequence length="380" mass="43352">MLVFPQDQSNLSLLKISQFSAETPNETLTYYAISAGANLSNLTSSDEDWNEYVRVTKDDYLITMPVSFTFDNDNAYWIWAEGSELGKLVVHKFGDPSHYKVLYEAKKAEIDYSTDDFYENIFIHPIDKTILAVTETYHKPIYHLLNDTIKEDMNYLTNFKPNDSLRIVGTSQDFNVWLVTYLTDQNPPEYFIYNRQHKKVAFLFGTCRELKNAKFGRMIGFDFQTHDNLTIQAYLSLPPDVKMRSVSEIANAQERKYAKMGLLPALPQKMVIHVHGGPQYRDRFGFSRDNFWLTNRGYAVLQVNFRGSVGFGKRVANSGNGEWGRKMHYDLIDAVNFVVRHGIANRSQIAIMGGSYGGYATLIALTKSPNVFACGVDSYG</sequence>
<keyword evidence="1" id="KW-0378">Hydrolase</keyword>
<evidence type="ECO:0000313" key="3">
    <source>
        <dbReference type="EMBL" id="VDK63671.1"/>
    </source>
</evidence>
<organism evidence="5">
    <name type="scientific">Anisakis simplex</name>
    <name type="common">Herring worm</name>
    <dbReference type="NCBI Taxonomy" id="6269"/>
    <lineage>
        <taxon>Eukaryota</taxon>
        <taxon>Metazoa</taxon>
        <taxon>Ecdysozoa</taxon>
        <taxon>Nematoda</taxon>
        <taxon>Chromadorea</taxon>
        <taxon>Rhabditida</taxon>
        <taxon>Spirurina</taxon>
        <taxon>Ascaridomorpha</taxon>
        <taxon>Ascaridoidea</taxon>
        <taxon>Anisakidae</taxon>
        <taxon>Anisakis</taxon>
        <taxon>Anisakis simplex complex</taxon>
    </lineage>
</organism>
<evidence type="ECO:0000313" key="5">
    <source>
        <dbReference type="WBParaSite" id="ASIM_0001877901-mRNA-1"/>
    </source>
</evidence>
<dbReference type="Pfam" id="PF00326">
    <property type="entry name" value="Peptidase_S9"/>
    <property type="match status" value="1"/>
</dbReference>
<reference evidence="3 4" key="2">
    <citation type="submission" date="2018-11" db="EMBL/GenBank/DDBJ databases">
        <authorList>
            <consortium name="Pathogen Informatics"/>
        </authorList>
    </citation>
    <scope>NUCLEOTIDE SEQUENCE [LARGE SCALE GENOMIC DNA]</scope>
</reference>
<feature type="domain" description="Peptidase S9 prolyl oligopeptidase catalytic" evidence="2">
    <location>
        <begin position="286"/>
        <end position="379"/>
    </location>
</feature>
<dbReference type="OrthoDB" id="416344at2759"/>
<protein>
    <submittedName>
        <fullName evidence="5">Dipeptidyl peptidase family member 6 (inferred by orthology to a C. elegans protein)</fullName>
    </submittedName>
</protein>
<proteinExistence type="predicted"/>
<dbReference type="Gene3D" id="3.40.50.1820">
    <property type="entry name" value="alpha/beta hydrolase"/>
    <property type="match status" value="1"/>
</dbReference>
<evidence type="ECO:0000313" key="4">
    <source>
        <dbReference type="Proteomes" id="UP000267096"/>
    </source>
</evidence>
<name>A0A0M3KCS7_ANISI</name>
<dbReference type="Proteomes" id="UP000267096">
    <property type="component" value="Unassembled WGS sequence"/>
</dbReference>
<dbReference type="GO" id="GO:0004252">
    <property type="term" value="F:serine-type endopeptidase activity"/>
    <property type="evidence" value="ECO:0007669"/>
    <property type="project" value="TreeGrafter"/>
</dbReference>
<gene>
    <name evidence="3" type="ORF">ASIM_LOCUS18175</name>
</gene>
<evidence type="ECO:0000259" key="2">
    <source>
        <dbReference type="Pfam" id="PF00326"/>
    </source>
</evidence>
<dbReference type="InterPro" id="IPR001375">
    <property type="entry name" value="Peptidase_S9_cat"/>
</dbReference>
<dbReference type="GO" id="GO:0006508">
    <property type="term" value="P:proteolysis"/>
    <property type="evidence" value="ECO:0007669"/>
    <property type="project" value="InterPro"/>
</dbReference>
<evidence type="ECO:0000256" key="1">
    <source>
        <dbReference type="ARBA" id="ARBA00022801"/>
    </source>
</evidence>